<dbReference type="EMBL" id="HBIX01000283">
    <property type="protein sequence ID" value="CAE0707517.1"/>
    <property type="molecule type" value="Transcribed_RNA"/>
</dbReference>
<name>A0A7S4EEF6_9STRA</name>
<reference evidence="2" key="1">
    <citation type="submission" date="2021-01" db="EMBL/GenBank/DDBJ databases">
        <authorList>
            <person name="Corre E."/>
            <person name="Pelletier E."/>
            <person name="Niang G."/>
            <person name="Scheremetjew M."/>
            <person name="Finn R."/>
            <person name="Kale V."/>
            <person name="Holt S."/>
            <person name="Cochrane G."/>
            <person name="Meng A."/>
            <person name="Brown T."/>
            <person name="Cohen L."/>
        </authorList>
    </citation>
    <scope>NUCLEOTIDE SEQUENCE</scope>
    <source>
        <strain evidence="2">10249 10 AB</strain>
    </source>
</reference>
<feature type="signal peptide" evidence="1">
    <location>
        <begin position="1"/>
        <end position="19"/>
    </location>
</feature>
<sequence>MVFRTIFLLLLATIDLADAFSAGGGPTGNNPNEPEVVTRNFVEITNLNDVGQTHKESLPASFIERWPNWFLESDGRLSRIPDAETGGATGYVTPTSIEQIFQPVDLKRPEIKLAVGIHFRSGVIRHVLPALDISYGNGLHRNRGLCSVPLAYNWVDFGFLTSLGDYNRYQLKLSSTDRQSDNQQGGEKIWDEISSLPGNEIKKAIERAIICLAEEGSNELGIGSHIIHVALEDANIFEMPKPKNSVRVAMVEIADEGEEDVEVGILEVAIANTMAGSESEYLPKAYKPLFFDESLRNPLYAKFKKKKDGRVPEKVKKPEEVKKEL</sequence>
<organism evidence="2">
    <name type="scientific">Pseudo-nitzschia australis</name>
    <dbReference type="NCBI Taxonomy" id="44445"/>
    <lineage>
        <taxon>Eukaryota</taxon>
        <taxon>Sar</taxon>
        <taxon>Stramenopiles</taxon>
        <taxon>Ochrophyta</taxon>
        <taxon>Bacillariophyta</taxon>
        <taxon>Bacillariophyceae</taxon>
        <taxon>Bacillariophycidae</taxon>
        <taxon>Bacillariales</taxon>
        <taxon>Bacillariaceae</taxon>
        <taxon>Pseudo-nitzschia</taxon>
    </lineage>
</organism>
<protein>
    <submittedName>
        <fullName evidence="2">Uncharacterized protein</fullName>
    </submittedName>
</protein>
<evidence type="ECO:0000313" key="2">
    <source>
        <dbReference type="EMBL" id="CAE0707517.1"/>
    </source>
</evidence>
<accession>A0A7S4EEF6</accession>
<proteinExistence type="predicted"/>
<keyword evidence="1" id="KW-0732">Signal</keyword>
<dbReference type="AlphaFoldDB" id="A0A7S4EEF6"/>
<evidence type="ECO:0000256" key="1">
    <source>
        <dbReference type="SAM" id="SignalP"/>
    </source>
</evidence>
<gene>
    <name evidence="2" type="ORF">PAUS00366_LOCUS237</name>
</gene>
<feature type="chain" id="PRO_5031034896" evidence="1">
    <location>
        <begin position="20"/>
        <end position="325"/>
    </location>
</feature>